<dbReference type="Proteomes" id="UP000243975">
    <property type="component" value="Unassembled WGS sequence"/>
</dbReference>
<evidence type="ECO:0000313" key="5">
    <source>
        <dbReference type="Proteomes" id="UP000243975"/>
    </source>
</evidence>
<dbReference type="InterPro" id="IPR036249">
    <property type="entry name" value="Thioredoxin-like_sf"/>
</dbReference>
<dbReference type="GO" id="GO:0009507">
    <property type="term" value="C:chloroplast"/>
    <property type="evidence" value="ECO:0007669"/>
    <property type="project" value="TreeGrafter"/>
</dbReference>
<dbReference type="PANTHER" id="PTHR43601:SF9">
    <property type="entry name" value="THIOREDOXIN-LIKE 1-1, CHLOROPLASTIC"/>
    <property type="match status" value="1"/>
</dbReference>
<proteinExistence type="inferred from homology"/>
<accession>A0A103YG25</accession>
<gene>
    <name evidence="4" type="ORF">Ccrd_013210</name>
</gene>
<organism evidence="4 5">
    <name type="scientific">Cynara cardunculus var. scolymus</name>
    <name type="common">Globe artichoke</name>
    <name type="synonym">Cynara scolymus</name>
    <dbReference type="NCBI Taxonomy" id="59895"/>
    <lineage>
        <taxon>Eukaryota</taxon>
        <taxon>Viridiplantae</taxon>
        <taxon>Streptophyta</taxon>
        <taxon>Embryophyta</taxon>
        <taxon>Tracheophyta</taxon>
        <taxon>Spermatophyta</taxon>
        <taxon>Magnoliopsida</taxon>
        <taxon>eudicotyledons</taxon>
        <taxon>Gunneridae</taxon>
        <taxon>Pentapetalae</taxon>
        <taxon>asterids</taxon>
        <taxon>campanulids</taxon>
        <taxon>Asterales</taxon>
        <taxon>Asteraceae</taxon>
        <taxon>Carduoideae</taxon>
        <taxon>Cardueae</taxon>
        <taxon>Carduinae</taxon>
        <taxon>Cynara</taxon>
    </lineage>
</organism>
<feature type="region of interest" description="Disordered" evidence="3">
    <location>
        <begin position="255"/>
        <end position="310"/>
    </location>
</feature>
<comment type="similarity">
    <text evidence="1">Belongs to the thioredoxin family.</text>
</comment>
<dbReference type="EMBL" id="LEKV01001122">
    <property type="protein sequence ID" value="KVI08423.1"/>
    <property type="molecule type" value="Genomic_DNA"/>
</dbReference>
<evidence type="ECO:0000256" key="3">
    <source>
        <dbReference type="SAM" id="MobiDB-lite"/>
    </source>
</evidence>
<protein>
    <submittedName>
        <fullName evidence="4">Thioredoxin</fullName>
    </submittedName>
</protein>
<reference evidence="4 5" key="1">
    <citation type="journal article" date="2016" name="Sci. Rep.">
        <title>The genome sequence of the outbreeding globe artichoke constructed de novo incorporating a phase-aware low-pass sequencing strategy of F1 progeny.</title>
        <authorList>
            <person name="Scaglione D."/>
            <person name="Reyes-Chin-Wo S."/>
            <person name="Acquadro A."/>
            <person name="Froenicke L."/>
            <person name="Portis E."/>
            <person name="Beitel C."/>
            <person name="Tirone M."/>
            <person name="Mauro R."/>
            <person name="Lo Monaco A."/>
            <person name="Mauromicale G."/>
            <person name="Faccioli P."/>
            <person name="Cattivelli L."/>
            <person name="Rieseberg L."/>
            <person name="Michelmore R."/>
            <person name="Lanteri S."/>
        </authorList>
    </citation>
    <scope>NUCLEOTIDE SEQUENCE [LARGE SCALE GENOMIC DNA]</scope>
    <source>
        <strain evidence="4">2C</strain>
    </source>
</reference>
<feature type="compositionally biased region" description="Basic and acidic residues" evidence="3">
    <location>
        <begin position="300"/>
        <end position="310"/>
    </location>
</feature>
<dbReference type="GO" id="GO:0045454">
    <property type="term" value="P:cell redox homeostasis"/>
    <property type="evidence" value="ECO:0007669"/>
    <property type="project" value="TreeGrafter"/>
</dbReference>
<dbReference type="PANTHER" id="PTHR43601">
    <property type="entry name" value="THIOREDOXIN, MITOCHONDRIAL"/>
    <property type="match status" value="1"/>
</dbReference>
<dbReference type="STRING" id="59895.A0A103YG25"/>
<name>A0A103YG25_CYNCS</name>
<dbReference type="SUPFAM" id="SSF52833">
    <property type="entry name" value="Thioredoxin-like"/>
    <property type="match status" value="1"/>
</dbReference>
<dbReference type="AlphaFoldDB" id="A0A103YG25"/>
<comment type="caution">
    <text evidence="4">The sequence shown here is derived from an EMBL/GenBank/DDBJ whole genome shotgun (WGS) entry which is preliminary data.</text>
</comment>
<evidence type="ECO:0000256" key="1">
    <source>
        <dbReference type="ARBA" id="ARBA00008987"/>
    </source>
</evidence>
<feature type="compositionally biased region" description="Low complexity" evidence="3">
    <location>
        <begin position="279"/>
        <end position="290"/>
    </location>
</feature>
<keyword evidence="5" id="KW-1185">Reference proteome</keyword>
<dbReference type="Gramene" id="KVI08423">
    <property type="protein sequence ID" value="KVI08423"/>
    <property type="gene ID" value="Ccrd_013210"/>
</dbReference>
<keyword evidence="2" id="KW-0676">Redox-active center</keyword>
<evidence type="ECO:0000256" key="2">
    <source>
        <dbReference type="ARBA" id="ARBA00023284"/>
    </source>
</evidence>
<evidence type="ECO:0000313" key="4">
    <source>
        <dbReference type="EMBL" id="KVI08423.1"/>
    </source>
</evidence>
<sequence length="310" mass="34509">MPPEKKQDSTKSFKLIQKSNVPTNISSIPNFEFPKASYSYTYRIINIDSQKPPLSESSTSFDFGGKMAEIIGKISSNYRFSASNHDYSRENLKKLSPVMIKMPAFSSLRASLTVRSSAGGEIFDPRVNVKMSNGIGKSVKWWEKGIKPNMKEVTDAEELVESLLNAGDKLVVFLLVNHEDHKSMCYSLNVHVLPFFRFYRGAHGRLCSFSCTNATIKKFKDALAKHTPDRCSLGPPKGLEEKELLALASNRDLSFTYSPNPNPNPNQPQEMTPAPVPVPVARSRSVSEPSLPLPRPLKPASEDKDRSLVS</sequence>